<feature type="transmembrane region" description="Helical" evidence="1">
    <location>
        <begin position="12"/>
        <end position="32"/>
    </location>
</feature>
<dbReference type="AlphaFoldDB" id="A0A645B2U3"/>
<keyword evidence="1" id="KW-1133">Transmembrane helix</keyword>
<name>A0A645B2U3_9ZZZZ</name>
<evidence type="ECO:0000256" key="1">
    <source>
        <dbReference type="SAM" id="Phobius"/>
    </source>
</evidence>
<organism evidence="2">
    <name type="scientific">bioreactor metagenome</name>
    <dbReference type="NCBI Taxonomy" id="1076179"/>
    <lineage>
        <taxon>unclassified sequences</taxon>
        <taxon>metagenomes</taxon>
        <taxon>ecological metagenomes</taxon>
    </lineage>
</organism>
<keyword evidence="1" id="KW-0812">Transmembrane</keyword>
<keyword evidence="1" id="KW-0472">Membrane</keyword>
<comment type="caution">
    <text evidence="2">The sequence shown here is derived from an EMBL/GenBank/DDBJ whole genome shotgun (WGS) entry which is preliminary data.</text>
</comment>
<sequence length="174" mass="19726">MYLMKFKHALCSFVELILVIIVLLASIVYTDIFGISIRFNAPTVIALLVVGTWFLSLSHNIIFVGIKVIIDLVTKNFVKHELIFEEQFPYKSSFLSEKRKIGKDGEIKQYNILDFKIVARENGVLVILTSEAYFSLERKTKYLFTVGKYSNYVVDIEELNGIAILSTQTAGDGS</sequence>
<evidence type="ECO:0000313" key="2">
    <source>
        <dbReference type="EMBL" id="MPM59396.1"/>
    </source>
</evidence>
<proteinExistence type="predicted"/>
<gene>
    <name evidence="2" type="ORF">SDC9_106238</name>
</gene>
<accession>A0A645B2U3</accession>
<dbReference type="EMBL" id="VSSQ01017271">
    <property type="protein sequence ID" value="MPM59396.1"/>
    <property type="molecule type" value="Genomic_DNA"/>
</dbReference>
<feature type="transmembrane region" description="Helical" evidence="1">
    <location>
        <begin position="44"/>
        <end position="70"/>
    </location>
</feature>
<reference evidence="2" key="1">
    <citation type="submission" date="2019-08" db="EMBL/GenBank/DDBJ databases">
        <authorList>
            <person name="Kucharzyk K."/>
            <person name="Murdoch R.W."/>
            <person name="Higgins S."/>
            <person name="Loffler F."/>
        </authorList>
    </citation>
    <scope>NUCLEOTIDE SEQUENCE</scope>
</reference>
<protein>
    <submittedName>
        <fullName evidence="2">Uncharacterized protein</fullName>
    </submittedName>
</protein>